<dbReference type="SUPFAM" id="SSF103481">
    <property type="entry name" value="Multidrug resistance efflux transporter EmrE"/>
    <property type="match status" value="2"/>
</dbReference>
<dbReference type="InterPro" id="IPR000620">
    <property type="entry name" value="EamA_dom"/>
</dbReference>
<name>A0A920C7Y7_9BACL</name>
<dbReference type="Gene3D" id="1.10.3730.20">
    <property type="match status" value="1"/>
</dbReference>
<protein>
    <submittedName>
        <fullName evidence="9">Multidrug transporter</fullName>
    </submittedName>
</protein>
<feature type="transmembrane region" description="Helical" evidence="7">
    <location>
        <begin position="30"/>
        <end position="52"/>
    </location>
</feature>
<comment type="subcellular location">
    <subcellularLocation>
        <location evidence="1">Cell membrane</location>
        <topology evidence="1">Multi-pass membrane protein</topology>
    </subcellularLocation>
</comment>
<evidence type="ECO:0000313" key="10">
    <source>
        <dbReference type="Proteomes" id="UP000679779"/>
    </source>
</evidence>
<feature type="transmembrane region" description="Helical" evidence="7">
    <location>
        <begin position="119"/>
        <end position="136"/>
    </location>
</feature>
<accession>A0A920C7Y7</accession>
<dbReference type="Proteomes" id="UP000679779">
    <property type="component" value="Unassembled WGS sequence"/>
</dbReference>
<sequence>MKQYKADLLILLVTFFWGTSYLFMKIGLDTLAPFNLIALRFGVAFVAAGILFHKKIRHADRKAVQYALLLGTLLFGVFVCIIFGLRNTSTSNAGFLMSMTVIFVPVLTALFLKIKPDKRLIAGIAVAVAGIGLLTLKPHAAVQSGDALCILAALFFAIHIIVTGRAGQRVDPITVGVLQLGFAALLGIVSSFLFEQPTLPQNAAGWLSILALGILCSAVGFVLQAMAQKYTSPTHTGLIFAMEPVVTAFFGICFMNETLTVQGYIGAGLVLAGVAVCELDFRKLLAKRKSAGKSSYHRAA</sequence>
<feature type="domain" description="EamA" evidence="8">
    <location>
        <begin position="144"/>
        <end position="276"/>
    </location>
</feature>
<evidence type="ECO:0000256" key="4">
    <source>
        <dbReference type="ARBA" id="ARBA00022692"/>
    </source>
</evidence>
<gene>
    <name evidence="9" type="ORF">J2TS6_05060</name>
</gene>
<keyword evidence="10" id="KW-1185">Reference proteome</keyword>
<evidence type="ECO:0000256" key="6">
    <source>
        <dbReference type="ARBA" id="ARBA00023136"/>
    </source>
</evidence>
<feature type="transmembrane region" description="Helical" evidence="7">
    <location>
        <begin position="91"/>
        <end position="112"/>
    </location>
</feature>
<feature type="transmembrane region" description="Helical" evidence="7">
    <location>
        <begin position="174"/>
        <end position="194"/>
    </location>
</feature>
<dbReference type="InterPro" id="IPR051258">
    <property type="entry name" value="Diverse_Substrate_Transporter"/>
</dbReference>
<feature type="domain" description="EamA" evidence="8">
    <location>
        <begin position="5"/>
        <end position="135"/>
    </location>
</feature>
<feature type="transmembrane region" description="Helical" evidence="7">
    <location>
        <begin position="64"/>
        <end position="85"/>
    </location>
</feature>
<feature type="transmembrane region" description="Helical" evidence="7">
    <location>
        <begin position="261"/>
        <end position="281"/>
    </location>
</feature>
<organism evidence="9 10">
    <name type="scientific">Paenibacillus albilobatus</name>
    <dbReference type="NCBI Taxonomy" id="2716884"/>
    <lineage>
        <taxon>Bacteria</taxon>
        <taxon>Bacillati</taxon>
        <taxon>Bacillota</taxon>
        <taxon>Bacilli</taxon>
        <taxon>Bacillales</taxon>
        <taxon>Paenibacillaceae</taxon>
        <taxon>Paenibacillus</taxon>
    </lineage>
</organism>
<dbReference type="AlphaFoldDB" id="A0A920C7Y7"/>
<evidence type="ECO:0000313" key="9">
    <source>
        <dbReference type="EMBL" id="GIO29365.1"/>
    </source>
</evidence>
<evidence type="ECO:0000256" key="1">
    <source>
        <dbReference type="ARBA" id="ARBA00004651"/>
    </source>
</evidence>
<proteinExistence type="inferred from homology"/>
<keyword evidence="5 7" id="KW-1133">Transmembrane helix</keyword>
<feature type="transmembrane region" description="Helical" evidence="7">
    <location>
        <begin position="142"/>
        <end position="162"/>
    </location>
</feature>
<dbReference type="RefSeq" id="WP_160038166.1">
    <property type="nucleotide sequence ID" value="NZ_BORQ01000001.1"/>
</dbReference>
<keyword evidence="6 7" id="KW-0472">Membrane</keyword>
<evidence type="ECO:0000256" key="7">
    <source>
        <dbReference type="SAM" id="Phobius"/>
    </source>
</evidence>
<dbReference type="PANTHER" id="PTHR42920:SF5">
    <property type="entry name" value="EAMA DOMAIN-CONTAINING PROTEIN"/>
    <property type="match status" value="1"/>
</dbReference>
<keyword evidence="3" id="KW-1003">Cell membrane</keyword>
<feature type="transmembrane region" description="Helical" evidence="7">
    <location>
        <begin position="238"/>
        <end position="255"/>
    </location>
</feature>
<dbReference type="InterPro" id="IPR037185">
    <property type="entry name" value="EmrE-like"/>
</dbReference>
<evidence type="ECO:0000256" key="2">
    <source>
        <dbReference type="ARBA" id="ARBA00007362"/>
    </source>
</evidence>
<comment type="caution">
    <text evidence="9">The sequence shown here is derived from an EMBL/GenBank/DDBJ whole genome shotgun (WGS) entry which is preliminary data.</text>
</comment>
<evidence type="ECO:0000256" key="5">
    <source>
        <dbReference type="ARBA" id="ARBA00022989"/>
    </source>
</evidence>
<dbReference type="EMBL" id="BORQ01000001">
    <property type="protein sequence ID" value="GIO29365.1"/>
    <property type="molecule type" value="Genomic_DNA"/>
</dbReference>
<evidence type="ECO:0000256" key="3">
    <source>
        <dbReference type="ARBA" id="ARBA00022475"/>
    </source>
</evidence>
<feature type="transmembrane region" description="Helical" evidence="7">
    <location>
        <begin position="206"/>
        <end position="226"/>
    </location>
</feature>
<feature type="transmembrane region" description="Helical" evidence="7">
    <location>
        <begin position="7"/>
        <end position="24"/>
    </location>
</feature>
<dbReference type="PANTHER" id="PTHR42920">
    <property type="entry name" value="OS03G0707200 PROTEIN-RELATED"/>
    <property type="match status" value="1"/>
</dbReference>
<keyword evidence="4 7" id="KW-0812">Transmembrane</keyword>
<reference evidence="9" key="1">
    <citation type="submission" date="2021-03" db="EMBL/GenBank/DDBJ databases">
        <title>Antimicrobial resistance genes in bacteria isolated from Japanese honey, and their potential for conferring macrolide and lincosamide resistance in the American foulbrood pathogen Paenibacillus larvae.</title>
        <authorList>
            <person name="Okamoto M."/>
            <person name="Kumagai M."/>
            <person name="Kanamori H."/>
            <person name="Takamatsu D."/>
        </authorList>
    </citation>
    <scope>NUCLEOTIDE SEQUENCE</scope>
    <source>
        <strain evidence="9">J2TS6</strain>
    </source>
</reference>
<comment type="similarity">
    <text evidence="2">Belongs to the EamA transporter family.</text>
</comment>
<dbReference type="GO" id="GO:0005886">
    <property type="term" value="C:plasma membrane"/>
    <property type="evidence" value="ECO:0007669"/>
    <property type="project" value="UniProtKB-SubCell"/>
</dbReference>
<evidence type="ECO:0000259" key="8">
    <source>
        <dbReference type="Pfam" id="PF00892"/>
    </source>
</evidence>
<dbReference type="Pfam" id="PF00892">
    <property type="entry name" value="EamA"/>
    <property type="match status" value="2"/>
</dbReference>